<evidence type="ECO:0000313" key="2">
    <source>
        <dbReference type="EMBL" id="CAK9002820.1"/>
    </source>
</evidence>
<accession>A0ABP0IJN6</accession>
<reference evidence="2 3" key="1">
    <citation type="submission" date="2024-02" db="EMBL/GenBank/DDBJ databases">
        <authorList>
            <person name="Chen Y."/>
            <person name="Shah S."/>
            <person name="Dougan E. K."/>
            <person name="Thang M."/>
            <person name="Chan C."/>
        </authorList>
    </citation>
    <scope>NUCLEOTIDE SEQUENCE [LARGE SCALE GENOMIC DNA]</scope>
</reference>
<keyword evidence="1" id="KW-0472">Membrane</keyword>
<keyword evidence="3" id="KW-1185">Reference proteome</keyword>
<dbReference type="PANTHER" id="PTHR37471">
    <property type="entry name" value="UNNAMED PRODUCT"/>
    <property type="match status" value="1"/>
</dbReference>
<feature type="transmembrane region" description="Helical" evidence="1">
    <location>
        <begin position="55"/>
        <end position="80"/>
    </location>
</feature>
<keyword evidence="1" id="KW-0812">Transmembrane</keyword>
<dbReference type="SUPFAM" id="SSF53474">
    <property type="entry name" value="alpha/beta-Hydrolases"/>
    <property type="match status" value="1"/>
</dbReference>
<evidence type="ECO:0008006" key="4">
    <source>
        <dbReference type="Google" id="ProtNLM"/>
    </source>
</evidence>
<evidence type="ECO:0000256" key="1">
    <source>
        <dbReference type="SAM" id="Phobius"/>
    </source>
</evidence>
<keyword evidence="1" id="KW-1133">Transmembrane helix</keyword>
<protein>
    <recommendedName>
        <fullName evidence="4">AB hydrolase-1 domain-containing protein</fullName>
    </recommendedName>
</protein>
<dbReference type="EMBL" id="CAXAMN010003091">
    <property type="protein sequence ID" value="CAK9002820.1"/>
    <property type="molecule type" value="Genomic_DNA"/>
</dbReference>
<dbReference type="Proteomes" id="UP001642484">
    <property type="component" value="Unassembled WGS sequence"/>
</dbReference>
<feature type="transmembrane region" description="Helical" evidence="1">
    <location>
        <begin position="86"/>
        <end position="105"/>
    </location>
</feature>
<dbReference type="PANTHER" id="PTHR37471:SF1">
    <property type="entry name" value="AB HYDROLASE-1 DOMAIN-CONTAINING PROTEIN"/>
    <property type="match status" value="1"/>
</dbReference>
<name>A0ABP0IJN6_9DINO</name>
<proteinExistence type="predicted"/>
<organism evidence="2 3">
    <name type="scientific">Durusdinium trenchii</name>
    <dbReference type="NCBI Taxonomy" id="1381693"/>
    <lineage>
        <taxon>Eukaryota</taxon>
        <taxon>Sar</taxon>
        <taxon>Alveolata</taxon>
        <taxon>Dinophyceae</taxon>
        <taxon>Suessiales</taxon>
        <taxon>Symbiodiniaceae</taxon>
        <taxon>Durusdinium</taxon>
    </lineage>
</organism>
<dbReference type="InterPro" id="IPR029058">
    <property type="entry name" value="AB_hydrolase_fold"/>
</dbReference>
<comment type="caution">
    <text evidence="2">The sequence shown here is derived from an EMBL/GenBank/DDBJ whole genome shotgun (WGS) entry which is preliminary data.</text>
</comment>
<sequence length="511" mass="58497">MACAKSGTDDSPLEPRRISRSGYLCSADLDELHPHMMYGALMSSLESLRQSIRDVFPAVVSARLVAVVLLLPVLFLIFPVVVVERFLEITGVLFVLAEASFLVWLHSLRSRLNVVKPIAQRLQPAKSFDIFQRTFKQVDQCAKWSIGRTPTEWLEGWFKKTPMSKIKRGNLEEFFAWAFYSKYASELDEAERTELEDMVKECEKRYNWCFDEGYTPGVLPMRINFDPIQAWYHPLWYYAAIKGLCIATRSAMQLMGFTRCSAGRLSYFHRPAPAYPGLLVEGGKPVPPSQDSPVVLIHGLGVGITPYLRFIRMLGRTRECFVIELPEISQACSEEVLPPQEMADAMCQMLKAHGHDKAVFLAHSYGTFVMSWVLRFRRDIVAKTVMLDPVALLLAQPDVAYNFLYRHPDNPMLKVVANFVRWELFAAHVLMRHFYWHQNVVWKEDLPPNSLVVMSSHDDICNAHYIRRYLEDHQRSGHDKLQVLWLEGFFHGGLLLNSAAQIQVLGLLNLG</sequence>
<gene>
    <name evidence="2" type="ORF">CCMP2556_LOCUS7026</name>
</gene>
<evidence type="ECO:0000313" key="3">
    <source>
        <dbReference type="Proteomes" id="UP001642484"/>
    </source>
</evidence>
<dbReference type="Gene3D" id="3.40.50.1820">
    <property type="entry name" value="alpha/beta hydrolase"/>
    <property type="match status" value="1"/>
</dbReference>